<feature type="domain" description="Glycosyltransferase 2-like" evidence="6">
    <location>
        <begin position="28"/>
        <end position="151"/>
    </location>
</feature>
<evidence type="ECO:0000313" key="7">
    <source>
        <dbReference type="EMBL" id="SDL89628.1"/>
    </source>
</evidence>
<comment type="subcellular location">
    <subcellularLocation>
        <location evidence="1">Cell membrane</location>
    </subcellularLocation>
</comment>
<dbReference type="STRING" id="525640.SAMN04487971_1354"/>
<keyword evidence="2" id="KW-1003">Cell membrane</keyword>
<dbReference type="EMBL" id="FNGE01000035">
    <property type="protein sequence ID" value="SDL89628.1"/>
    <property type="molecule type" value="Genomic_DNA"/>
</dbReference>
<evidence type="ECO:0000256" key="1">
    <source>
        <dbReference type="ARBA" id="ARBA00004236"/>
    </source>
</evidence>
<evidence type="ECO:0000256" key="2">
    <source>
        <dbReference type="ARBA" id="ARBA00022475"/>
    </source>
</evidence>
<reference evidence="8" key="1">
    <citation type="submission" date="2016-10" db="EMBL/GenBank/DDBJ databases">
        <authorList>
            <person name="Varghese N."/>
            <person name="Submissions S."/>
        </authorList>
    </citation>
    <scope>NUCLEOTIDE SEQUENCE [LARGE SCALE GENOMIC DNA]</scope>
    <source>
        <strain evidence="8">CGMCC 1.7655</strain>
    </source>
</reference>
<sequence>MTPHPPATPPRIDLKARPLGWGRSGHLVVIPARNEAARIAACLGALGGQGADLLVVANNCTDATAQIAAAHGAAVLDCHIAAGGVGAARRLGLAEGMRMAAGEGTELRAVLTSDADCLVARDWLEANLRHLDAGAAAVCGWVLPIAEEHALLPPLLLHRAALEDRFLDLKVALELRLTGRAGHERTPGASLAFRLEAYTAAGGFDPVPAHEDRAIILRLKALGLPVVHAHDVVVRASCRLEGRAPEGMAAALRERATDPDAPLCPDLGRSEIASVAAVLATLPPLRLTADLPGAIAQLEQLLSGTLGPRLAGKGTTPRNARIRKAANSSLSCLPEEQSRTKPRLRQTI</sequence>
<evidence type="ECO:0000256" key="5">
    <source>
        <dbReference type="ARBA" id="ARBA00023136"/>
    </source>
</evidence>
<dbReference type="CDD" id="cd00761">
    <property type="entry name" value="Glyco_tranf_GTA_type"/>
    <property type="match status" value="1"/>
</dbReference>
<dbReference type="Pfam" id="PF00535">
    <property type="entry name" value="Glycos_transf_2"/>
    <property type="match status" value="1"/>
</dbReference>
<dbReference type="Proteomes" id="UP000199555">
    <property type="component" value="Unassembled WGS sequence"/>
</dbReference>
<name>A0A1G9NSR7_9RHOB</name>
<keyword evidence="4 7" id="KW-0808">Transferase</keyword>
<dbReference type="AlphaFoldDB" id="A0A1G9NSR7"/>
<keyword evidence="8" id="KW-1185">Reference proteome</keyword>
<evidence type="ECO:0000256" key="4">
    <source>
        <dbReference type="ARBA" id="ARBA00022679"/>
    </source>
</evidence>
<gene>
    <name evidence="7" type="ORF">SAMN04487971_1354</name>
</gene>
<evidence type="ECO:0000256" key="3">
    <source>
        <dbReference type="ARBA" id="ARBA00022676"/>
    </source>
</evidence>
<dbReference type="InterPro" id="IPR029044">
    <property type="entry name" value="Nucleotide-diphossugar_trans"/>
</dbReference>
<dbReference type="SUPFAM" id="SSF53448">
    <property type="entry name" value="Nucleotide-diphospho-sugar transferases"/>
    <property type="match status" value="1"/>
</dbReference>
<organism evidence="7 8">
    <name type="scientific">Paracoccus chinensis</name>
    <dbReference type="NCBI Taxonomy" id="525640"/>
    <lineage>
        <taxon>Bacteria</taxon>
        <taxon>Pseudomonadati</taxon>
        <taxon>Pseudomonadota</taxon>
        <taxon>Alphaproteobacteria</taxon>
        <taxon>Rhodobacterales</taxon>
        <taxon>Paracoccaceae</taxon>
        <taxon>Paracoccus</taxon>
    </lineage>
</organism>
<accession>A0A1G9NSR7</accession>
<dbReference type="RefSeq" id="WP_090757476.1">
    <property type="nucleotide sequence ID" value="NZ_FNGE01000035.1"/>
</dbReference>
<dbReference type="PANTHER" id="PTHR43646:SF2">
    <property type="entry name" value="GLYCOSYLTRANSFERASE 2-LIKE DOMAIN-CONTAINING PROTEIN"/>
    <property type="match status" value="1"/>
</dbReference>
<protein>
    <submittedName>
        <fullName evidence="7">Glycosyltransferase like family 2</fullName>
    </submittedName>
</protein>
<dbReference type="InterPro" id="IPR001173">
    <property type="entry name" value="Glyco_trans_2-like"/>
</dbReference>
<dbReference type="Gene3D" id="3.90.550.10">
    <property type="entry name" value="Spore Coat Polysaccharide Biosynthesis Protein SpsA, Chain A"/>
    <property type="match status" value="1"/>
</dbReference>
<evidence type="ECO:0000313" key="8">
    <source>
        <dbReference type="Proteomes" id="UP000199555"/>
    </source>
</evidence>
<proteinExistence type="predicted"/>
<keyword evidence="5" id="KW-0472">Membrane</keyword>
<dbReference type="GO" id="GO:0016757">
    <property type="term" value="F:glycosyltransferase activity"/>
    <property type="evidence" value="ECO:0007669"/>
    <property type="project" value="UniProtKB-KW"/>
</dbReference>
<dbReference type="OrthoDB" id="8416156at2"/>
<evidence type="ECO:0000259" key="6">
    <source>
        <dbReference type="Pfam" id="PF00535"/>
    </source>
</evidence>
<keyword evidence="3" id="KW-0328">Glycosyltransferase</keyword>
<dbReference type="PANTHER" id="PTHR43646">
    <property type="entry name" value="GLYCOSYLTRANSFERASE"/>
    <property type="match status" value="1"/>
</dbReference>
<dbReference type="GO" id="GO:0005886">
    <property type="term" value="C:plasma membrane"/>
    <property type="evidence" value="ECO:0007669"/>
    <property type="project" value="UniProtKB-SubCell"/>
</dbReference>